<name>A0A7K0CIW0_9ACTN</name>
<comment type="caution">
    <text evidence="2">The sequence shown here is derived from an EMBL/GenBank/DDBJ whole genome shotgun (WGS) entry which is preliminary data.</text>
</comment>
<protein>
    <submittedName>
        <fullName evidence="2">Uncharacterized protein</fullName>
    </submittedName>
</protein>
<keyword evidence="1" id="KW-0812">Transmembrane</keyword>
<dbReference type="Proteomes" id="UP000466345">
    <property type="component" value="Unassembled WGS sequence"/>
</dbReference>
<evidence type="ECO:0000313" key="2">
    <source>
        <dbReference type="EMBL" id="MQY13386.1"/>
    </source>
</evidence>
<feature type="transmembrane region" description="Helical" evidence="1">
    <location>
        <begin position="48"/>
        <end position="67"/>
    </location>
</feature>
<accession>A0A7K0CIW0</accession>
<evidence type="ECO:0000313" key="3">
    <source>
        <dbReference type="Proteomes" id="UP000466345"/>
    </source>
</evidence>
<proteinExistence type="predicted"/>
<keyword evidence="3" id="KW-1185">Reference proteome</keyword>
<reference evidence="2 3" key="1">
    <citation type="submission" date="2019-10" db="EMBL/GenBank/DDBJ databases">
        <title>Streptomyces smaragdinus sp. nov. and Streptomyces fabii sp. nov., isolated from the gut of fungus growing-termite Macrotermes natalensis.</title>
        <authorList>
            <person name="Schwitalla J."/>
            <person name="Benndorf R."/>
            <person name="Martin K."/>
            <person name="De Beer W."/>
            <person name="Kaster A.-K."/>
            <person name="Vollmers J."/>
            <person name="Poulsen M."/>
            <person name="Beemelmanns C."/>
        </authorList>
    </citation>
    <scope>NUCLEOTIDE SEQUENCE [LARGE SCALE GENOMIC DNA]</scope>
    <source>
        <strain evidence="2 3">RB5</strain>
    </source>
</reference>
<keyword evidence="1" id="KW-0472">Membrane</keyword>
<sequence length="69" mass="7686">MSVAALNVVLWVLAVLMFLMALVPSSRWRALRAAFYPSASPYPDAFYVWNRCAMIGTSLSCVVFAVWTP</sequence>
<keyword evidence="1" id="KW-1133">Transmembrane helix</keyword>
<dbReference type="AlphaFoldDB" id="A0A7K0CIW0"/>
<dbReference type="EMBL" id="WEGJ01000012">
    <property type="protein sequence ID" value="MQY13386.1"/>
    <property type="molecule type" value="Genomic_DNA"/>
</dbReference>
<organism evidence="2 3">
    <name type="scientific">Streptomyces smaragdinus</name>
    <dbReference type="NCBI Taxonomy" id="2585196"/>
    <lineage>
        <taxon>Bacteria</taxon>
        <taxon>Bacillati</taxon>
        <taxon>Actinomycetota</taxon>
        <taxon>Actinomycetes</taxon>
        <taxon>Kitasatosporales</taxon>
        <taxon>Streptomycetaceae</taxon>
        <taxon>Streptomyces</taxon>
    </lineage>
</organism>
<evidence type="ECO:0000256" key="1">
    <source>
        <dbReference type="SAM" id="Phobius"/>
    </source>
</evidence>
<gene>
    <name evidence="2" type="ORF">SRB5_35340</name>
</gene>